<feature type="binding site" evidence="12">
    <location>
        <position position="553"/>
    </location>
    <ligand>
        <name>Zn(2+)</name>
        <dbReference type="ChEBI" id="CHEBI:29105"/>
        <label>1</label>
    </ligand>
</feature>
<dbReference type="PANTHER" id="PTHR30580">
    <property type="entry name" value="PRIMOSOMAL PROTEIN N"/>
    <property type="match status" value="1"/>
</dbReference>
<keyword evidence="9 12" id="KW-0238">DNA-binding</keyword>
<dbReference type="GO" id="GO:1990077">
    <property type="term" value="C:primosome complex"/>
    <property type="evidence" value="ECO:0007669"/>
    <property type="project" value="UniProtKB-UniRule"/>
</dbReference>
<name>A0A347WKJ0_9LACT</name>
<dbReference type="GO" id="GO:0006302">
    <property type="term" value="P:double-strand break repair"/>
    <property type="evidence" value="ECO:0007669"/>
    <property type="project" value="InterPro"/>
</dbReference>
<keyword evidence="16" id="KW-1185">Reference proteome</keyword>
<dbReference type="GO" id="GO:0016887">
    <property type="term" value="F:ATP hydrolysis activity"/>
    <property type="evidence" value="ECO:0007669"/>
    <property type="project" value="RHEA"/>
</dbReference>
<evidence type="ECO:0000256" key="7">
    <source>
        <dbReference type="ARBA" id="ARBA00022833"/>
    </source>
</evidence>
<dbReference type="GO" id="GO:0006270">
    <property type="term" value="P:DNA replication initiation"/>
    <property type="evidence" value="ECO:0007669"/>
    <property type="project" value="TreeGrafter"/>
</dbReference>
<dbReference type="EC" id="5.6.2.4" evidence="12"/>
<dbReference type="Pfam" id="PF00270">
    <property type="entry name" value="DEAD"/>
    <property type="match status" value="1"/>
</dbReference>
<keyword evidence="6 12" id="KW-0347">Helicase</keyword>
<dbReference type="SUPFAM" id="SSF52540">
    <property type="entry name" value="P-loop containing nucleoside triphosphate hydrolases"/>
    <property type="match status" value="1"/>
</dbReference>
<feature type="binding site" evidence="12">
    <location>
        <position position="543"/>
    </location>
    <ligand>
        <name>Zn(2+)</name>
        <dbReference type="ChEBI" id="CHEBI:29105"/>
        <label>2</label>
    </ligand>
</feature>
<dbReference type="PROSITE" id="PS51194">
    <property type="entry name" value="HELICASE_CTER"/>
    <property type="match status" value="1"/>
</dbReference>
<evidence type="ECO:0000313" key="16">
    <source>
        <dbReference type="Proteomes" id="UP000263232"/>
    </source>
</evidence>
<dbReference type="Proteomes" id="UP000263232">
    <property type="component" value="Chromosome"/>
</dbReference>
<dbReference type="GO" id="GO:0043138">
    <property type="term" value="F:3'-5' DNA helicase activity"/>
    <property type="evidence" value="ECO:0007669"/>
    <property type="project" value="UniProtKB-EC"/>
</dbReference>
<dbReference type="InterPro" id="IPR014001">
    <property type="entry name" value="Helicase_ATP-bd"/>
</dbReference>
<dbReference type="Pfam" id="PF18074">
    <property type="entry name" value="PriA_C"/>
    <property type="match status" value="1"/>
</dbReference>
<evidence type="ECO:0000256" key="6">
    <source>
        <dbReference type="ARBA" id="ARBA00022806"/>
    </source>
</evidence>
<dbReference type="SMART" id="SM00490">
    <property type="entry name" value="HELICc"/>
    <property type="match status" value="1"/>
</dbReference>
<evidence type="ECO:0000256" key="11">
    <source>
        <dbReference type="ARBA" id="ARBA00048988"/>
    </source>
</evidence>
<dbReference type="CDD" id="cd17929">
    <property type="entry name" value="DEXHc_priA"/>
    <property type="match status" value="1"/>
</dbReference>
<comment type="similarity">
    <text evidence="12">Belongs to the helicase family. PriA subfamily.</text>
</comment>
<comment type="function">
    <text evidence="12">Initiates the restart of stalled replication forks, which reloads the replicative helicase on sites other than the origin of replication. Recognizes and binds to abandoned replication forks and remodels them to uncover a helicase loading site. Promotes assembly of the primosome at these replication forks.</text>
</comment>
<evidence type="ECO:0000256" key="9">
    <source>
        <dbReference type="ARBA" id="ARBA00023125"/>
    </source>
</evidence>
<dbReference type="SMART" id="SM00487">
    <property type="entry name" value="DEXDc"/>
    <property type="match status" value="1"/>
</dbReference>
<proteinExistence type="inferred from homology"/>
<sequence length="810" mass="91921">MFAEVIVDIPAAQVNRPFTYEVPENYQFSIDIGMRVEVPFGSRQLMGIVVKFLPKIDPALAGKIRPITRLLDYQSFLNEELIELSYDMTEELQTFHITVLSAMLPSMLKVKYETVFKLLDSAAYQSQLADWRLSSEIFETIPRESLEAKLSAGQIKQLLDAGIIEVEYRVLNQARKKYIETIQLAQPVDVLEEALAGLDGRSHKQRDLLSYLLEHAAELPLASKQVLEATAVSRSTLKTMAEKGWLELAQQEVYRDPLAEQTLHKTQARPLTEEQAAAYQAILPAIENHEPKTFLIEGVTGSGKTEIYLQLMERVRQLGQTAILLVPEIALTPQMVGRVTGRFEKGVAVLHSGLSVAEKYDEWRRIINGDASIVVGARSSIFAPLANIGLIIIDEEHETTYKQSDNPRYHALDVAKWRAKYHQAPLVLASATPSIESRARGEVGNYELLRLTQRVNQRPLPPIEIVDMTQVAVQETLNEFSPRLQAAIQERLAKQEQVVLMLNRRGYASSILCRECGHVMQCPRCDISLTYHKAEHQLKCHYCDYHQGVPSTCPNCQSHYLRTQGMGTQRIAETLQELFPEASVVRMDNDTTRRKGQHRKLLDTFGRGEADILLGTQMIAKGLDFEKVTLVGVINADTSLSIPDFRAGEKTFQLLTQVSGRAGRGEFPGEVIIQTYNPDHYVMQLVKDHNYEGFFYSEMQRRHLTNYPPYYYTSLITVKSKHQGKAMRRIYDIKTQLARPEWLANDQLHILGPSQGAIARINDHYYYQLLLKYKQKDAIHAGVQEVFAKIQEDAKQGVYISIDHNPLQFI</sequence>
<evidence type="ECO:0000256" key="12">
    <source>
        <dbReference type="HAMAP-Rule" id="MF_00983"/>
    </source>
</evidence>
<feature type="binding site" evidence="12">
    <location>
        <position position="556"/>
    </location>
    <ligand>
        <name>Zn(2+)</name>
        <dbReference type="ChEBI" id="CHEBI:29105"/>
        <label>1</label>
    </ligand>
</feature>
<evidence type="ECO:0000256" key="10">
    <source>
        <dbReference type="ARBA" id="ARBA00023235"/>
    </source>
</evidence>
<dbReference type="FunFam" id="3.40.50.300:FF:000489">
    <property type="entry name" value="Primosome assembly protein PriA"/>
    <property type="match status" value="1"/>
</dbReference>
<dbReference type="GO" id="GO:0003677">
    <property type="term" value="F:DNA binding"/>
    <property type="evidence" value="ECO:0007669"/>
    <property type="project" value="UniProtKB-UniRule"/>
</dbReference>
<dbReference type="GO" id="GO:0006310">
    <property type="term" value="P:DNA recombination"/>
    <property type="evidence" value="ECO:0007669"/>
    <property type="project" value="InterPro"/>
</dbReference>
<keyword evidence="4 12" id="KW-0547">Nucleotide-binding</keyword>
<dbReference type="InterPro" id="IPR011545">
    <property type="entry name" value="DEAD/DEAH_box_helicase_dom"/>
</dbReference>
<dbReference type="PANTHER" id="PTHR30580:SF0">
    <property type="entry name" value="PRIMOSOMAL PROTEIN N"/>
    <property type="match status" value="1"/>
</dbReference>
<gene>
    <name evidence="12" type="primary">priA</name>
    <name evidence="15" type="ORF">CL176_06080</name>
</gene>
<dbReference type="EMBL" id="CP023434">
    <property type="protein sequence ID" value="AXY25597.1"/>
    <property type="molecule type" value="Genomic_DNA"/>
</dbReference>
<evidence type="ECO:0000256" key="1">
    <source>
        <dbReference type="ARBA" id="ARBA00022515"/>
    </source>
</evidence>
<evidence type="ECO:0000256" key="5">
    <source>
        <dbReference type="ARBA" id="ARBA00022801"/>
    </source>
</evidence>
<keyword evidence="1 12" id="KW-0639">Primosome</keyword>
<keyword evidence="3 12" id="KW-0479">Metal-binding</keyword>
<comment type="cofactor">
    <cofactor evidence="12">
        <name>Zn(2+)</name>
        <dbReference type="ChEBI" id="CHEBI:29105"/>
    </cofactor>
    <text evidence="12">Binds 2 zinc ions per subunit.</text>
</comment>
<dbReference type="InterPro" id="IPR005259">
    <property type="entry name" value="PriA"/>
</dbReference>
<dbReference type="Pfam" id="PF17764">
    <property type="entry name" value="PriA_3primeBD"/>
    <property type="match status" value="1"/>
</dbReference>
<comment type="subunit">
    <text evidence="12">Component of the replication restart primosome.</text>
</comment>
<dbReference type="Pfam" id="PF18319">
    <property type="entry name" value="Zn_ribbon_PriA"/>
    <property type="match status" value="1"/>
</dbReference>
<dbReference type="GO" id="GO:0006269">
    <property type="term" value="P:DNA replication, synthesis of primer"/>
    <property type="evidence" value="ECO:0007669"/>
    <property type="project" value="UniProtKB-KW"/>
</dbReference>
<dbReference type="GO" id="GO:0008270">
    <property type="term" value="F:zinc ion binding"/>
    <property type="evidence" value="ECO:0007669"/>
    <property type="project" value="UniProtKB-UniRule"/>
</dbReference>
<evidence type="ECO:0000256" key="2">
    <source>
        <dbReference type="ARBA" id="ARBA00022705"/>
    </source>
</evidence>
<dbReference type="InterPro" id="IPR001650">
    <property type="entry name" value="Helicase_C-like"/>
</dbReference>
<feature type="binding site" evidence="12">
    <location>
        <position position="525"/>
    </location>
    <ligand>
        <name>Zn(2+)</name>
        <dbReference type="ChEBI" id="CHEBI:29105"/>
        <label>2</label>
    </ligand>
</feature>
<dbReference type="InterPro" id="IPR041236">
    <property type="entry name" value="PriA_C"/>
</dbReference>
<protein>
    <recommendedName>
        <fullName evidence="12">Replication restart protein PriA</fullName>
    </recommendedName>
    <alternativeName>
        <fullName evidence="12">ATP-dependent DNA helicase PriA</fullName>
        <ecNumber evidence="12">5.6.2.4</ecNumber>
    </alternativeName>
    <alternativeName>
        <fullName evidence="12">DNA 3'-5' helicase PriA</fullName>
    </alternativeName>
</protein>
<feature type="binding site" evidence="12">
    <location>
        <position position="513"/>
    </location>
    <ligand>
        <name>Zn(2+)</name>
        <dbReference type="ChEBI" id="CHEBI:29105"/>
        <label>1</label>
    </ligand>
</feature>
<feature type="binding site" evidence="12">
    <location>
        <position position="516"/>
    </location>
    <ligand>
        <name>Zn(2+)</name>
        <dbReference type="ChEBI" id="CHEBI:29105"/>
        <label>1</label>
    </ligand>
</feature>
<dbReference type="Pfam" id="PF00271">
    <property type="entry name" value="Helicase_C"/>
    <property type="match status" value="1"/>
</dbReference>
<evidence type="ECO:0000259" key="14">
    <source>
        <dbReference type="PROSITE" id="PS51194"/>
    </source>
</evidence>
<keyword evidence="2 12" id="KW-0235">DNA replication</keyword>
<reference evidence="15 16" key="1">
    <citation type="submission" date="2017-09" db="EMBL/GenBank/DDBJ databases">
        <title>Complete genome sequence of Oxytococcus suis strain ZY16052.</title>
        <authorList>
            <person name="Li F."/>
        </authorList>
    </citation>
    <scope>NUCLEOTIDE SEQUENCE [LARGE SCALE GENOMIC DNA]</scope>
    <source>
        <strain evidence="15 16">ZY16052</strain>
    </source>
</reference>
<dbReference type="RefSeq" id="WP_118990499.1">
    <property type="nucleotide sequence ID" value="NZ_CP023434.1"/>
</dbReference>
<feature type="domain" description="Helicase ATP-binding" evidence="13">
    <location>
        <begin position="285"/>
        <end position="451"/>
    </location>
</feature>
<dbReference type="CDD" id="cd18804">
    <property type="entry name" value="SF2_C_priA"/>
    <property type="match status" value="1"/>
</dbReference>
<dbReference type="InterPro" id="IPR041222">
    <property type="entry name" value="PriA_3primeBD"/>
</dbReference>
<dbReference type="HAMAP" id="MF_00983">
    <property type="entry name" value="PriA"/>
    <property type="match status" value="1"/>
</dbReference>
<keyword evidence="10 12" id="KW-0413">Isomerase</keyword>
<comment type="catalytic activity">
    <reaction evidence="11 12">
        <text>ATP + H2O = ADP + phosphate + H(+)</text>
        <dbReference type="Rhea" id="RHEA:13065"/>
        <dbReference type="ChEBI" id="CHEBI:15377"/>
        <dbReference type="ChEBI" id="CHEBI:15378"/>
        <dbReference type="ChEBI" id="CHEBI:30616"/>
        <dbReference type="ChEBI" id="CHEBI:43474"/>
        <dbReference type="ChEBI" id="CHEBI:456216"/>
        <dbReference type="EC" id="5.6.2.4"/>
    </reaction>
</comment>
<dbReference type="GO" id="GO:0005524">
    <property type="term" value="F:ATP binding"/>
    <property type="evidence" value="ECO:0007669"/>
    <property type="project" value="UniProtKB-UniRule"/>
</dbReference>
<dbReference type="AlphaFoldDB" id="A0A347WKJ0"/>
<feature type="binding site" evidence="12">
    <location>
        <position position="540"/>
    </location>
    <ligand>
        <name>Zn(2+)</name>
        <dbReference type="ChEBI" id="CHEBI:29105"/>
        <label>2</label>
    </ligand>
</feature>
<dbReference type="FunFam" id="3.40.1440.60:FF:000001">
    <property type="entry name" value="Primosomal protein N"/>
    <property type="match status" value="1"/>
</dbReference>
<comment type="catalytic activity">
    <reaction evidence="12">
        <text>Couples ATP hydrolysis with the unwinding of duplex DNA by translocating in the 3'-5' direction.</text>
        <dbReference type="EC" id="5.6.2.4"/>
    </reaction>
</comment>
<organism evidence="15 16">
    <name type="scientific">Suicoccus acidiformans</name>
    <dbReference type="NCBI Taxonomy" id="2036206"/>
    <lineage>
        <taxon>Bacteria</taxon>
        <taxon>Bacillati</taxon>
        <taxon>Bacillota</taxon>
        <taxon>Bacilli</taxon>
        <taxon>Lactobacillales</taxon>
        <taxon>Aerococcaceae</taxon>
        <taxon>Suicoccus</taxon>
    </lineage>
</organism>
<dbReference type="NCBIfam" id="TIGR00595">
    <property type="entry name" value="priA"/>
    <property type="match status" value="1"/>
</dbReference>
<keyword evidence="7 12" id="KW-0862">Zinc</keyword>
<dbReference type="InterPro" id="IPR042115">
    <property type="entry name" value="PriA_3primeBD_sf"/>
</dbReference>
<evidence type="ECO:0000259" key="13">
    <source>
        <dbReference type="PROSITE" id="PS51192"/>
    </source>
</evidence>
<feature type="domain" description="Helicase C-terminal" evidence="14">
    <location>
        <begin position="537"/>
        <end position="702"/>
    </location>
</feature>
<dbReference type="OrthoDB" id="9759544at2"/>
<accession>A0A347WKJ0</accession>
<dbReference type="PROSITE" id="PS51192">
    <property type="entry name" value="HELICASE_ATP_BIND_1"/>
    <property type="match status" value="1"/>
</dbReference>
<dbReference type="Gene3D" id="3.40.50.300">
    <property type="entry name" value="P-loop containing nucleotide triphosphate hydrolases"/>
    <property type="match status" value="2"/>
</dbReference>
<evidence type="ECO:0000313" key="15">
    <source>
        <dbReference type="EMBL" id="AXY25597.1"/>
    </source>
</evidence>
<dbReference type="InterPro" id="IPR040498">
    <property type="entry name" value="PriA_CRR"/>
</dbReference>
<keyword evidence="8 12" id="KW-0067">ATP-binding</keyword>
<dbReference type="Gene3D" id="3.40.1440.60">
    <property type="entry name" value="PriA, 3(prime) DNA-binding domain"/>
    <property type="match status" value="1"/>
</dbReference>
<dbReference type="InterPro" id="IPR027417">
    <property type="entry name" value="P-loop_NTPase"/>
</dbReference>
<evidence type="ECO:0000256" key="8">
    <source>
        <dbReference type="ARBA" id="ARBA00022840"/>
    </source>
</evidence>
<dbReference type="KEGG" id="abae:CL176_06080"/>
<dbReference type="NCBIfam" id="NF004066">
    <property type="entry name" value="PRK05580.1-3"/>
    <property type="match status" value="1"/>
</dbReference>
<keyword evidence="5 12" id="KW-0378">Hydrolase</keyword>
<evidence type="ECO:0000256" key="3">
    <source>
        <dbReference type="ARBA" id="ARBA00022723"/>
    </source>
</evidence>
<feature type="binding site" evidence="12">
    <location>
        <position position="522"/>
    </location>
    <ligand>
        <name>Zn(2+)</name>
        <dbReference type="ChEBI" id="CHEBI:29105"/>
        <label>2</label>
    </ligand>
</feature>
<evidence type="ECO:0000256" key="4">
    <source>
        <dbReference type="ARBA" id="ARBA00022741"/>
    </source>
</evidence>